<feature type="region of interest" description="Disordered" evidence="1">
    <location>
        <begin position="180"/>
        <end position="241"/>
    </location>
</feature>
<dbReference type="EMBL" id="JARJCM010000088">
    <property type="protein sequence ID" value="KAJ7030689.1"/>
    <property type="molecule type" value="Genomic_DNA"/>
</dbReference>
<evidence type="ECO:0000256" key="1">
    <source>
        <dbReference type="SAM" id="MobiDB-lite"/>
    </source>
</evidence>
<dbReference type="Proteomes" id="UP001218188">
    <property type="component" value="Unassembled WGS sequence"/>
</dbReference>
<sequence>MGRWPEELRRAHGAFAMGEKWPEDWARLVDEYLDFEAAAGYPEEGPRMGGEGRPAEVGEFLNGGRKWHSPPRIRNLGKLGEKGSYADKWWMWWRSVQPKEREVVEETGLMTMPMEMEWGKLTKMSGRNGFMQIMASLLWWGLEAFRDGADDDSGWATAVGDVEGILYGVLQSGEVQTLTSKKGKEKAAAGGGRKRKASGEVEDEGRRSKRIAAVEPSRRETRGAAASKTAERPKPRPLKKK</sequence>
<evidence type="ECO:0000313" key="2">
    <source>
        <dbReference type="EMBL" id="KAJ7030689.1"/>
    </source>
</evidence>
<protein>
    <submittedName>
        <fullName evidence="2">Uncharacterized protein</fullName>
    </submittedName>
</protein>
<comment type="caution">
    <text evidence="2">The sequence shown here is derived from an EMBL/GenBank/DDBJ whole genome shotgun (WGS) entry which is preliminary data.</text>
</comment>
<accession>A0AAD6SN81</accession>
<name>A0AAD6SN81_9AGAR</name>
<gene>
    <name evidence="2" type="ORF">C8F04DRAFT_1263591</name>
</gene>
<evidence type="ECO:0000313" key="3">
    <source>
        <dbReference type="Proteomes" id="UP001218188"/>
    </source>
</evidence>
<keyword evidence="3" id="KW-1185">Reference proteome</keyword>
<proteinExistence type="predicted"/>
<reference evidence="2" key="1">
    <citation type="submission" date="2023-03" db="EMBL/GenBank/DDBJ databases">
        <title>Massive genome expansion in bonnet fungi (Mycena s.s.) driven by repeated elements and novel gene families across ecological guilds.</title>
        <authorList>
            <consortium name="Lawrence Berkeley National Laboratory"/>
            <person name="Harder C.B."/>
            <person name="Miyauchi S."/>
            <person name="Viragh M."/>
            <person name="Kuo A."/>
            <person name="Thoen E."/>
            <person name="Andreopoulos B."/>
            <person name="Lu D."/>
            <person name="Skrede I."/>
            <person name="Drula E."/>
            <person name="Henrissat B."/>
            <person name="Morin E."/>
            <person name="Kohler A."/>
            <person name="Barry K."/>
            <person name="LaButti K."/>
            <person name="Morin E."/>
            <person name="Salamov A."/>
            <person name="Lipzen A."/>
            <person name="Mereny Z."/>
            <person name="Hegedus B."/>
            <person name="Baldrian P."/>
            <person name="Stursova M."/>
            <person name="Weitz H."/>
            <person name="Taylor A."/>
            <person name="Grigoriev I.V."/>
            <person name="Nagy L.G."/>
            <person name="Martin F."/>
            <person name="Kauserud H."/>
        </authorList>
    </citation>
    <scope>NUCLEOTIDE SEQUENCE</scope>
    <source>
        <strain evidence="2">CBHHK200</strain>
    </source>
</reference>
<dbReference type="AlphaFoldDB" id="A0AAD6SN81"/>
<organism evidence="2 3">
    <name type="scientific">Mycena alexandri</name>
    <dbReference type="NCBI Taxonomy" id="1745969"/>
    <lineage>
        <taxon>Eukaryota</taxon>
        <taxon>Fungi</taxon>
        <taxon>Dikarya</taxon>
        <taxon>Basidiomycota</taxon>
        <taxon>Agaricomycotina</taxon>
        <taxon>Agaricomycetes</taxon>
        <taxon>Agaricomycetidae</taxon>
        <taxon>Agaricales</taxon>
        <taxon>Marasmiineae</taxon>
        <taxon>Mycenaceae</taxon>
        <taxon>Mycena</taxon>
    </lineage>
</organism>